<accession>A0ABV1SFS7</accession>
<evidence type="ECO:0000313" key="5">
    <source>
        <dbReference type="Proteomes" id="UP001438953"/>
    </source>
</evidence>
<dbReference type="EMBL" id="JAYWLC010000005">
    <property type="protein sequence ID" value="MER5171759.1"/>
    <property type="molecule type" value="Genomic_DNA"/>
</dbReference>
<evidence type="ECO:0000259" key="3">
    <source>
        <dbReference type="PROSITE" id="PS51168"/>
    </source>
</evidence>
<dbReference type="Proteomes" id="UP001438953">
    <property type="component" value="Unassembled WGS sequence"/>
</dbReference>
<dbReference type="Pfam" id="PF01817">
    <property type="entry name" value="CM_2"/>
    <property type="match status" value="1"/>
</dbReference>
<dbReference type="Gene3D" id="1.20.59.10">
    <property type="entry name" value="Chorismate mutase"/>
    <property type="match status" value="1"/>
</dbReference>
<dbReference type="PROSITE" id="PS51168">
    <property type="entry name" value="CHORISMATE_MUT_2"/>
    <property type="match status" value="1"/>
</dbReference>
<dbReference type="SMART" id="SM00830">
    <property type="entry name" value="CM_2"/>
    <property type="match status" value="1"/>
</dbReference>
<reference evidence="4 5" key="1">
    <citation type="submission" date="2024-06" db="EMBL/GenBank/DDBJ databases">
        <title>Thioclava kandeliae sp. nov. from a rhizosphere soil sample of Kandelia candel in a mangrove.</title>
        <authorList>
            <person name="Mu T."/>
        </authorList>
    </citation>
    <scope>NUCLEOTIDE SEQUENCE [LARGE SCALE GENOMIC DNA]</scope>
    <source>
        <strain evidence="4 5">CPCC 100088</strain>
    </source>
</reference>
<comment type="caution">
    <text evidence="4">The sequence shown here is derived from an EMBL/GenBank/DDBJ whole genome shotgun (WGS) entry which is preliminary data.</text>
</comment>
<dbReference type="InterPro" id="IPR002701">
    <property type="entry name" value="CM_II_prokaryot"/>
</dbReference>
<dbReference type="PANTHER" id="PTHR38041:SF1">
    <property type="entry name" value="CHORISMATE MUTASE"/>
    <property type="match status" value="1"/>
</dbReference>
<dbReference type="InterPro" id="IPR051331">
    <property type="entry name" value="Chorismate_mutase-related"/>
</dbReference>
<proteinExistence type="predicted"/>
<name>A0ABV1SFS7_9RHOB</name>
<evidence type="ECO:0000256" key="1">
    <source>
        <dbReference type="ARBA" id="ARBA00012404"/>
    </source>
</evidence>
<protein>
    <recommendedName>
        <fullName evidence="1">chorismate mutase</fullName>
        <ecNumber evidence="1">5.4.99.5</ecNumber>
    </recommendedName>
</protein>
<dbReference type="RefSeq" id="WP_339114251.1">
    <property type="nucleotide sequence ID" value="NZ_JAYWLC010000005.1"/>
</dbReference>
<sequence>MLDPKTVASMRELRVEIDRLDRQIVEQLTYRLSLIDRAIDLKPSEGLPARIEERVEDVVAKVKAHAVQTGGDVELFEQLYRIMIEASILREERVLGTGDVK</sequence>
<feature type="domain" description="Chorismate mutase" evidence="3">
    <location>
        <begin position="4"/>
        <end position="95"/>
    </location>
</feature>
<keyword evidence="2" id="KW-0413">Isomerase</keyword>
<dbReference type="InterPro" id="IPR036979">
    <property type="entry name" value="CM_dom_sf"/>
</dbReference>
<dbReference type="EC" id="5.4.99.5" evidence="1"/>
<organism evidence="4 5">
    <name type="scientific">Thioclava kandeliae</name>
    <dbReference type="NCBI Taxonomy" id="3070818"/>
    <lineage>
        <taxon>Bacteria</taxon>
        <taxon>Pseudomonadati</taxon>
        <taxon>Pseudomonadota</taxon>
        <taxon>Alphaproteobacteria</taxon>
        <taxon>Rhodobacterales</taxon>
        <taxon>Paracoccaceae</taxon>
        <taxon>Thioclava</taxon>
    </lineage>
</organism>
<gene>
    <name evidence="4" type="ORF">VSX56_08210</name>
</gene>
<evidence type="ECO:0000313" key="4">
    <source>
        <dbReference type="EMBL" id="MER5171759.1"/>
    </source>
</evidence>
<keyword evidence="5" id="KW-1185">Reference proteome</keyword>
<dbReference type="InterPro" id="IPR036263">
    <property type="entry name" value="Chorismate_II_sf"/>
</dbReference>
<dbReference type="SUPFAM" id="SSF48600">
    <property type="entry name" value="Chorismate mutase II"/>
    <property type="match status" value="1"/>
</dbReference>
<dbReference type="PANTHER" id="PTHR38041">
    <property type="entry name" value="CHORISMATE MUTASE"/>
    <property type="match status" value="1"/>
</dbReference>
<evidence type="ECO:0000256" key="2">
    <source>
        <dbReference type="ARBA" id="ARBA00023235"/>
    </source>
</evidence>